<evidence type="ECO:0000256" key="6">
    <source>
        <dbReference type="ARBA" id="ARBA00022741"/>
    </source>
</evidence>
<dbReference type="GO" id="GO:0004222">
    <property type="term" value="F:metalloendopeptidase activity"/>
    <property type="evidence" value="ECO:0007669"/>
    <property type="project" value="InterPro"/>
</dbReference>
<comment type="similarity">
    <text evidence="13 14">In the central section; belongs to the AAA ATPase family.</text>
</comment>
<organism evidence="17 18">
    <name type="scientific">Campylobacter lanienae NCTC 13004</name>
    <dbReference type="NCBI Taxonomy" id="1031753"/>
    <lineage>
        <taxon>Bacteria</taxon>
        <taxon>Pseudomonadati</taxon>
        <taxon>Campylobacterota</taxon>
        <taxon>Epsilonproteobacteria</taxon>
        <taxon>Campylobacterales</taxon>
        <taxon>Campylobacteraceae</taxon>
        <taxon>Campylobacter</taxon>
    </lineage>
</organism>
<dbReference type="InterPro" id="IPR050928">
    <property type="entry name" value="ATP-dep_Zn_Metalloprotease"/>
</dbReference>
<dbReference type="AlphaFoldDB" id="A0A1X9SNU9"/>
<dbReference type="GO" id="GO:0005524">
    <property type="term" value="F:ATP binding"/>
    <property type="evidence" value="ECO:0007669"/>
    <property type="project" value="UniProtKB-UniRule"/>
</dbReference>
<dbReference type="PANTHER" id="PTHR43655:SF2">
    <property type="entry name" value="AFG3 LIKE MATRIX AAA PEPTIDASE SUBUNIT 2, ISOFORM A"/>
    <property type="match status" value="1"/>
</dbReference>
<dbReference type="Gene3D" id="1.10.8.60">
    <property type="match status" value="1"/>
</dbReference>
<evidence type="ECO:0000256" key="3">
    <source>
        <dbReference type="ARBA" id="ARBA00022670"/>
    </source>
</evidence>
<dbReference type="GO" id="GO:0005886">
    <property type="term" value="C:plasma membrane"/>
    <property type="evidence" value="ECO:0007669"/>
    <property type="project" value="UniProtKB-SubCell"/>
</dbReference>
<dbReference type="InterPro" id="IPR005936">
    <property type="entry name" value="FtsH"/>
</dbReference>
<evidence type="ECO:0000256" key="13">
    <source>
        <dbReference type="ARBA" id="ARBA00061570"/>
    </source>
</evidence>
<dbReference type="Pfam" id="PF00004">
    <property type="entry name" value="AAA"/>
    <property type="match status" value="1"/>
</dbReference>
<dbReference type="EC" id="3.4.24.-" evidence="14"/>
<dbReference type="GO" id="GO:0030163">
    <property type="term" value="P:protein catabolic process"/>
    <property type="evidence" value="ECO:0007669"/>
    <property type="project" value="UniProtKB-UniRule"/>
</dbReference>
<keyword evidence="4 14" id="KW-0812">Transmembrane</keyword>
<dbReference type="GeneID" id="46921618"/>
<evidence type="ECO:0000256" key="14">
    <source>
        <dbReference type="HAMAP-Rule" id="MF_01458"/>
    </source>
</evidence>
<feature type="domain" description="AAA+ ATPase" evidence="16">
    <location>
        <begin position="201"/>
        <end position="342"/>
    </location>
</feature>
<evidence type="ECO:0000256" key="4">
    <source>
        <dbReference type="ARBA" id="ARBA00022692"/>
    </source>
</evidence>
<feature type="active site" evidence="14">
    <location>
        <position position="434"/>
    </location>
</feature>
<dbReference type="RefSeq" id="WP_096015760.1">
    <property type="nucleotide sequence ID" value="NZ_CP015578.1"/>
</dbReference>
<feature type="binding site" evidence="14">
    <location>
        <begin position="209"/>
        <end position="216"/>
    </location>
    <ligand>
        <name>ATP</name>
        <dbReference type="ChEBI" id="CHEBI:30616"/>
    </ligand>
</feature>
<dbReference type="EMBL" id="CP015578">
    <property type="protein sequence ID" value="ARQ97875.1"/>
    <property type="molecule type" value="Genomic_DNA"/>
</dbReference>
<dbReference type="FunFam" id="3.40.50.300:FF:000001">
    <property type="entry name" value="ATP-dependent zinc metalloprotease FtsH"/>
    <property type="match status" value="1"/>
</dbReference>
<dbReference type="InterPro" id="IPR037219">
    <property type="entry name" value="Peptidase_M41-like"/>
</dbReference>
<dbReference type="SUPFAM" id="SSF52540">
    <property type="entry name" value="P-loop containing nucleoside triphosphate hydrolases"/>
    <property type="match status" value="1"/>
</dbReference>
<dbReference type="GO" id="GO:0006508">
    <property type="term" value="P:proteolysis"/>
    <property type="evidence" value="ECO:0007669"/>
    <property type="project" value="UniProtKB-KW"/>
</dbReference>
<evidence type="ECO:0000256" key="2">
    <source>
        <dbReference type="ARBA" id="ARBA00010044"/>
    </source>
</evidence>
<evidence type="ECO:0000256" key="11">
    <source>
        <dbReference type="ARBA" id="ARBA00023049"/>
    </source>
</evidence>
<dbReference type="Pfam" id="PF06480">
    <property type="entry name" value="FtsH_ext"/>
    <property type="match status" value="1"/>
</dbReference>
<evidence type="ECO:0000259" key="16">
    <source>
        <dbReference type="SMART" id="SM00382"/>
    </source>
</evidence>
<dbReference type="FunFam" id="1.20.58.760:FF:000001">
    <property type="entry name" value="ATP-dependent zinc metalloprotease FtsH"/>
    <property type="match status" value="1"/>
</dbReference>
<keyword evidence="10 14" id="KW-1133">Transmembrane helix</keyword>
<dbReference type="SUPFAM" id="SSF140990">
    <property type="entry name" value="FtsH protease domain-like"/>
    <property type="match status" value="1"/>
</dbReference>
<keyword evidence="11 14" id="KW-0482">Metalloprotease</keyword>
<gene>
    <name evidence="17" type="primary">ftsH2</name>
    <name evidence="14" type="synonym">ftsH</name>
    <name evidence="17" type="ORF">CLAN_1149</name>
</gene>
<comment type="similarity">
    <text evidence="15">Belongs to the AAA ATPase family.</text>
</comment>
<dbReference type="InterPro" id="IPR041569">
    <property type="entry name" value="AAA_lid_3"/>
</dbReference>
<feature type="transmembrane region" description="Helical" evidence="14">
    <location>
        <begin position="120"/>
        <end position="137"/>
    </location>
</feature>
<dbReference type="PANTHER" id="PTHR43655">
    <property type="entry name" value="ATP-DEPENDENT PROTEASE"/>
    <property type="match status" value="1"/>
</dbReference>
<name>A0A1X9SNU9_9BACT</name>
<keyword evidence="8 14" id="KW-0862">Zinc</keyword>
<comment type="similarity">
    <text evidence="2 14">In the C-terminal section; belongs to the peptidase M41 family.</text>
</comment>
<keyword evidence="14" id="KW-1003">Cell membrane</keyword>
<feature type="binding site" evidence="14">
    <location>
        <position position="437"/>
    </location>
    <ligand>
        <name>Zn(2+)</name>
        <dbReference type="ChEBI" id="CHEBI:29105"/>
        <note>catalytic</note>
    </ligand>
</feature>
<dbReference type="Pfam" id="PF17862">
    <property type="entry name" value="AAA_lid_3"/>
    <property type="match status" value="1"/>
</dbReference>
<proteinExistence type="inferred from homology"/>
<dbReference type="InterPro" id="IPR011546">
    <property type="entry name" value="Pept_M41_FtsH_extracell"/>
</dbReference>
<evidence type="ECO:0000256" key="8">
    <source>
        <dbReference type="ARBA" id="ARBA00022833"/>
    </source>
</evidence>
<dbReference type="KEGG" id="clx:CLAN_1149"/>
<comment type="subcellular location">
    <subcellularLocation>
        <location evidence="14">Cell membrane</location>
        <topology evidence="14">Multi-pass membrane protein</topology>
        <orientation evidence="14">Cytoplasmic side</orientation>
    </subcellularLocation>
    <subcellularLocation>
        <location evidence="1">Membrane</location>
    </subcellularLocation>
</comment>
<dbReference type="NCBIfam" id="TIGR01241">
    <property type="entry name" value="FtsH_fam"/>
    <property type="match status" value="1"/>
</dbReference>
<dbReference type="Pfam" id="PF01434">
    <property type="entry name" value="Peptidase_M41"/>
    <property type="match status" value="1"/>
</dbReference>
<dbReference type="InterPro" id="IPR003959">
    <property type="entry name" value="ATPase_AAA_core"/>
</dbReference>
<accession>A0A1X9SNU9</accession>
<dbReference type="SMART" id="SM00382">
    <property type="entry name" value="AAA"/>
    <property type="match status" value="1"/>
</dbReference>
<evidence type="ECO:0000256" key="15">
    <source>
        <dbReference type="RuleBase" id="RU003651"/>
    </source>
</evidence>
<dbReference type="GO" id="GO:0004176">
    <property type="term" value="F:ATP-dependent peptidase activity"/>
    <property type="evidence" value="ECO:0007669"/>
    <property type="project" value="InterPro"/>
</dbReference>
<protein>
    <recommendedName>
        <fullName evidence="14">ATP-dependent zinc metalloprotease FtsH</fullName>
        <ecNumber evidence="14">3.4.24.-</ecNumber>
    </recommendedName>
</protein>
<evidence type="ECO:0000256" key="10">
    <source>
        <dbReference type="ARBA" id="ARBA00022989"/>
    </source>
</evidence>
<keyword evidence="7 14" id="KW-0378">Hydrolase</keyword>
<dbReference type="GO" id="GO:0008270">
    <property type="term" value="F:zinc ion binding"/>
    <property type="evidence" value="ECO:0007669"/>
    <property type="project" value="UniProtKB-UniRule"/>
</dbReference>
<keyword evidence="12 14" id="KW-0472">Membrane</keyword>
<dbReference type="InterPro" id="IPR000642">
    <property type="entry name" value="Peptidase_M41"/>
</dbReference>
<evidence type="ECO:0000256" key="1">
    <source>
        <dbReference type="ARBA" id="ARBA00004370"/>
    </source>
</evidence>
<evidence type="ECO:0000256" key="7">
    <source>
        <dbReference type="ARBA" id="ARBA00022801"/>
    </source>
</evidence>
<keyword evidence="6 14" id="KW-0547">Nucleotide-binding</keyword>
<comment type="cofactor">
    <cofactor evidence="14">
        <name>Zn(2+)</name>
        <dbReference type="ChEBI" id="CHEBI:29105"/>
    </cofactor>
    <text evidence="14">Binds 1 zinc ion per subunit.</text>
</comment>
<dbReference type="InterPro" id="IPR003960">
    <property type="entry name" value="ATPase_AAA_CS"/>
</dbReference>
<evidence type="ECO:0000256" key="5">
    <source>
        <dbReference type="ARBA" id="ARBA00022723"/>
    </source>
</evidence>
<comment type="subunit">
    <text evidence="14">Homohexamer.</text>
</comment>
<evidence type="ECO:0000313" key="18">
    <source>
        <dbReference type="Proteomes" id="UP000202031"/>
    </source>
</evidence>
<dbReference type="Proteomes" id="UP000202031">
    <property type="component" value="Chromosome"/>
</dbReference>
<feature type="binding site" evidence="14">
    <location>
        <position position="433"/>
    </location>
    <ligand>
        <name>Zn(2+)</name>
        <dbReference type="ChEBI" id="CHEBI:29105"/>
        <note>catalytic</note>
    </ligand>
</feature>
<feature type="transmembrane region" description="Helical" evidence="14">
    <location>
        <begin position="20"/>
        <end position="38"/>
    </location>
</feature>
<evidence type="ECO:0000313" key="17">
    <source>
        <dbReference type="EMBL" id="ARQ97875.1"/>
    </source>
</evidence>
<dbReference type="HAMAP" id="MF_01458">
    <property type="entry name" value="FtsH"/>
    <property type="match status" value="1"/>
</dbReference>
<reference evidence="18" key="1">
    <citation type="journal article" date="2017" name="Genome Biol. Evol.">
        <title>Comparative Genomic Analysis Identifies a Campylobacter Clade Deficient in Selenium Metabolism.</title>
        <authorList>
            <person name="Miller W.G."/>
            <person name="Yee E."/>
            <person name="Lopes B.S."/>
            <person name="Chapman M.H."/>
            <person name="Huynh S."/>
            <person name="Bono J.L."/>
            <person name="Parker C.T."/>
            <person name="Strachan N.J.C."/>
            <person name="Forbes K.J."/>
        </authorList>
    </citation>
    <scope>NUCLEOTIDE SEQUENCE [LARGE SCALE GENOMIC DNA]</scope>
    <source>
        <strain evidence="18">NCTC 13004</strain>
    </source>
</reference>
<dbReference type="InterPro" id="IPR027417">
    <property type="entry name" value="P-loop_NTPase"/>
</dbReference>
<keyword evidence="5 14" id="KW-0479">Metal-binding</keyword>
<dbReference type="FunFam" id="1.10.8.60:FF:000001">
    <property type="entry name" value="ATP-dependent zinc metalloprotease FtsH"/>
    <property type="match status" value="1"/>
</dbReference>
<comment type="function">
    <text evidence="14">Acts as a processive, ATP-dependent zinc metallopeptidase for both cytoplasmic and membrane proteins. Plays a role in the quality control of integral membrane proteins.</text>
</comment>
<dbReference type="PROSITE" id="PS00674">
    <property type="entry name" value="AAA"/>
    <property type="match status" value="1"/>
</dbReference>
<dbReference type="GO" id="GO:0016887">
    <property type="term" value="F:ATP hydrolysis activity"/>
    <property type="evidence" value="ECO:0007669"/>
    <property type="project" value="UniProtKB-UniRule"/>
</dbReference>
<keyword evidence="9 14" id="KW-0067">ATP-binding</keyword>
<dbReference type="InterPro" id="IPR003593">
    <property type="entry name" value="AAA+_ATPase"/>
</dbReference>
<evidence type="ECO:0000256" key="9">
    <source>
        <dbReference type="ARBA" id="ARBA00022840"/>
    </source>
</evidence>
<keyword evidence="3 14" id="KW-0645">Protease</keyword>
<evidence type="ECO:0000256" key="12">
    <source>
        <dbReference type="ARBA" id="ARBA00023136"/>
    </source>
</evidence>
<reference evidence="18" key="2">
    <citation type="journal article" date="2017" name="Genome Biol. Evol.">
        <title>Comparative genomic analysis identifies a Campylobacter clade deficient in selenium metabolism.</title>
        <authorList>
            <person name="Miller W.G."/>
            <person name="Yee E."/>
            <person name="Lopes B.S."/>
            <person name="Chapman M.H."/>
            <person name="Huynh S."/>
            <person name="Bono J.L."/>
            <person name="Parker C.T."/>
            <person name="Strachan N.J.C."/>
            <person name="Forbes K.J."/>
        </authorList>
    </citation>
    <scope>NUCLEOTIDE SEQUENCE [LARGE SCALE GENOMIC DNA]</scope>
    <source>
        <strain evidence="18">NCTC 13004</strain>
    </source>
</reference>
<dbReference type="Gene3D" id="3.30.720.210">
    <property type="match status" value="1"/>
</dbReference>
<feature type="binding site" evidence="14">
    <location>
        <position position="510"/>
    </location>
    <ligand>
        <name>Zn(2+)</name>
        <dbReference type="ChEBI" id="CHEBI:29105"/>
        <note>catalytic</note>
    </ligand>
</feature>
<sequence>MENKNQSNGNNGNFFNKNPILVFAIFAVIMVLIFRSMSPDDMGISGGNSKNISYSELKSLIKSKQINEVVIGQTTIKASGNSQTYVVKKVANDQTLVPLLEENNISYGAYNESNWLSDMIFSWVIPVFIFFAIWMFLASRMQKNMGSGILGMGSSKKLINSEKPKVKFDDVAGVEEAKDEVKEIVDFLKNPERYIRLGAKIPKGVLLVGPPGTGKTLLAKAVAGEAEVPFFSVSGSSFIEMFVGVGASRVRDLFENAKKEAPAIVFIDEIDAIGKSRAAGSMMGGNDEREQTLNQLLAEMDGFDSDKSPVIVLAATNRPEVLDAALLRPGRFDRQVLVDKPDFKGRVDILKVHSKEVKLSNDVNMDEIGRLTAGLAGADLANIINEAALLAGRSNKTKIDQQDLVEAVERAIAGLEKKSRRINPKEKKIVTYHECGHALIAETTKGADKVTKVSVIPRGIAALGYTLNAPEENKFLMQKHELIAKVDVLLGGRAAEQVFIKEISTGASNDLERATDIIKAMVSMYGMTDVAGLMVLEKQRNLFLNGGQSLKDYSDDMAQKLDEFVKNFLNERYNAVVNTLELYRGAIEKMVESLYEEETIEGSKVRAIIKEFEEANGLPTRLVDIEDDNSDIAKAKEN</sequence>
<dbReference type="Gene3D" id="3.40.50.300">
    <property type="entry name" value="P-loop containing nucleotide triphosphate hydrolases"/>
    <property type="match status" value="1"/>
</dbReference>
<dbReference type="Gene3D" id="1.20.58.760">
    <property type="entry name" value="Peptidase M41"/>
    <property type="match status" value="1"/>
</dbReference>
<dbReference type="CDD" id="cd19501">
    <property type="entry name" value="RecA-like_FtsH"/>
    <property type="match status" value="1"/>
</dbReference>